<keyword evidence="3" id="KW-1185">Reference proteome</keyword>
<proteinExistence type="predicted"/>
<organism evidence="2 3">
    <name type="scientific">Oncorhynchus kisutch</name>
    <name type="common">Coho salmon</name>
    <name type="synonym">Salmo kisutch</name>
    <dbReference type="NCBI Taxonomy" id="8019"/>
    <lineage>
        <taxon>Eukaryota</taxon>
        <taxon>Metazoa</taxon>
        <taxon>Chordata</taxon>
        <taxon>Craniata</taxon>
        <taxon>Vertebrata</taxon>
        <taxon>Euteleostomi</taxon>
        <taxon>Actinopterygii</taxon>
        <taxon>Neopterygii</taxon>
        <taxon>Teleostei</taxon>
        <taxon>Protacanthopterygii</taxon>
        <taxon>Salmoniformes</taxon>
        <taxon>Salmonidae</taxon>
        <taxon>Salmoninae</taxon>
        <taxon>Oncorhynchus</taxon>
    </lineage>
</organism>
<dbReference type="Proteomes" id="UP000694557">
    <property type="component" value="Unassembled WGS sequence"/>
</dbReference>
<evidence type="ECO:0000256" key="1">
    <source>
        <dbReference type="SAM" id="MobiDB-lite"/>
    </source>
</evidence>
<dbReference type="GeneTree" id="ENSGT01000000216832"/>
<reference evidence="2" key="2">
    <citation type="submission" date="2025-09" db="UniProtKB">
        <authorList>
            <consortium name="Ensembl"/>
        </authorList>
    </citation>
    <scope>IDENTIFICATION</scope>
</reference>
<name>A0A8C7FWU4_ONCKI</name>
<sequence length="161" mass="17761">MSAPVEMGLLHFLVVSKAHYPEFIAISGHSTAWQRCIQLWEKYQSVCSQHIQTEDFEKELNSQLMGLPCRRTLKGDAAPSIFSFTSKRKASDQPTSEQQKRSQAETNPADDDLNTSFSSTAPVDPLDESFQPGISLISTSSDLETSQDSQSACLLNSTTRG</sequence>
<evidence type="ECO:0000313" key="3">
    <source>
        <dbReference type="Proteomes" id="UP000694557"/>
    </source>
</evidence>
<accession>A0A8C7FWU4</accession>
<feature type="compositionally biased region" description="Polar residues" evidence="1">
    <location>
        <begin position="136"/>
        <end position="161"/>
    </location>
</feature>
<dbReference type="Ensembl" id="ENSOKIT00005035236.1">
    <property type="protein sequence ID" value="ENSOKIP00005033368.1"/>
    <property type="gene ID" value="ENSOKIG00005014322.1"/>
</dbReference>
<reference evidence="2" key="1">
    <citation type="submission" date="2025-08" db="UniProtKB">
        <authorList>
            <consortium name="Ensembl"/>
        </authorList>
    </citation>
    <scope>IDENTIFICATION</scope>
</reference>
<protein>
    <submittedName>
        <fullName evidence="2">Uncharacterized protein</fullName>
    </submittedName>
</protein>
<evidence type="ECO:0000313" key="2">
    <source>
        <dbReference type="Ensembl" id="ENSOKIP00005033368.1"/>
    </source>
</evidence>
<dbReference type="AlphaFoldDB" id="A0A8C7FWU4"/>
<feature type="region of interest" description="Disordered" evidence="1">
    <location>
        <begin position="84"/>
        <end position="161"/>
    </location>
</feature>